<dbReference type="Proteomes" id="UP000030140">
    <property type="component" value="Unassembled WGS sequence"/>
</dbReference>
<proteinExistence type="predicted"/>
<dbReference type="AlphaFoldDB" id="A0A0A2H2J6"/>
<evidence type="ECO:0000313" key="8">
    <source>
        <dbReference type="Proteomes" id="UP000030140"/>
    </source>
</evidence>
<keyword evidence="3 4" id="KW-0408">Iron</keyword>
<gene>
    <name evidence="7" type="ORF">NV36_08295</name>
</gene>
<dbReference type="OrthoDB" id="955119at2"/>
<reference evidence="7 8" key="1">
    <citation type="submission" date="2014-10" db="EMBL/GenBank/DDBJ databases">
        <title>Draft genome sequence of the proteorhodopsin-containing marine bacterium Dokdonia donghaensis.</title>
        <authorList>
            <person name="Gomez-Consarnau L."/>
            <person name="Gonzalez J.M."/>
            <person name="Riedel T."/>
            <person name="Jaenicke S."/>
            <person name="Wagner-Doebler I."/>
            <person name="Fuhrman J.A."/>
        </authorList>
    </citation>
    <scope>NUCLEOTIDE SEQUENCE [LARGE SCALE GENOMIC DNA]</scope>
    <source>
        <strain evidence="7 8">DSW-1</strain>
    </source>
</reference>
<dbReference type="GO" id="GO:0020037">
    <property type="term" value="F:heme binding"/>
    <property type="evidence" value="ECO:0007669"/>
    <property type="project" value="InterPro"/>
</dbReference>
<evidence type="ECO:0000256" key="2">
    <source>
        <dbReference type="ARBA" id="ARBA00022723"/>
    </source>
</evidence>
<keyword evidence="5" id="KW-0472">Membrane</keyword>
<feature type="transmembrane region" description="Helical" evidence="5">
    <location>
        <begin position="7"/>
        <end position="25"/>
    </location>
</feature>
<evidence type="ECO:0000256" key="1">
    <source>
        <dbReference type="ARBA" id="ARBA00022617"/>
    </source>
</evidence>
<protein>
    <recommendedName>
        <fullName evidence="6">Cytochrome c domain-containing protein</fullName>
    </recommendedName>
</protein>
<evidence type="ECO:0000256" key="5">
    <source>
        <dbReference type="SAM" id="Phobius"/>
    </source>
</evidence>
<dbReference type="EMBL" id="JSAQ01000001">
    <property type="protein sequence ID" value="KGO06845.1"/>
    <property type="molecule type" value="Genomic_DNA"/>
</dbReference>
<evidence type="ECO:0000256" key="4">
    <source>
        <dbReference type="PROSITE-ProRule" id="PRU00433"/>
    </source>
</evidence>
<dbReference type="InterPro" id="IPR036909">
    <property type="entry name" value="Cyt_c-like_dom_sf"/>
</dbReference>
<accession>A0A0A2H2J6</accession>
<keyword evidence="8" id="KW-1185">Reference proteome</keyword>
<keyword evidence="5" id="KW-0812">Transmembrane</keyword>
<organism evidence="7 8">
    <name type="scientific">Dokdonia donghaensis DSW-1</name>
    <dbReference type="NCBI Taxonomy" id="1300343"/>
    <lineage>
        <taxon>Bacteria</taxon>
        <taxon>Pseudomonadati</taxon>
        <taxon>Bacteroidota</taxon>
        <taxon>Flavobacteriia</taxon>
        <taxon>Flavobacteriales</taxon>
        <taxon>Flavobacteriaceae</taxon>
        <taxon>Dokdonia</taxon>
    </lineage>
</organism>
<dbReference type="RefSeq" id="WP_035326072.1">
    <property type="nucleotide sequence ID" value="NZ_CP015125.1"/>
</dbReference>
<name>A0A0A2H2J6_9FLAO</name>
<dbReference type="InterPro" id="IPR009056">
    <property type="entry name" value="Cyt_c-like_dom"/>
</dbReference>
<dbReference type="GO" id="GO:0009055">
    <property type="term" value="F:electron transfer activity"/>
    <property type="evidence" value="ECO:0007669"/>
    <property type="project" value="InterPro"/>
</dbReference>
<keyword evidence="1 4" id="KW-0349">Heme</keyword>
<sequence length="142" mass="16010">MMKSNTSVIYTVALLGIVLLGYILWNIDYEDESSYSGTECAGPGIPIDYIVSSHRQELSLIEEEGKLLFKANCAACHKLYRPMTGPALYQISNVVENDTVFNEYITGKTRPYFERKTDKFCLTFPDLSIAQTTAILKYTDVD</sequence>
<evidence type="ECO:0000313" key="7">
    <source>
        <dbReference type="EMBL" id="KGO06845.1"/>
    </source>
</evidence>
<keyword evidence="5" id="KW-1133">Transmembrane helix</keyword>
<dbReference type="Gene3D" id="1.10.760.10">
    <property type="entry name" value="Cytochrome c-like domain"/>
    <property type="match status" value="1"/>
</dbReference>
<evidence type="ECO:0000256" key="3">
    <source>
        <dbReference type="ARBA" id="ARBA00023004"/>
    </source>
</evidence>
<dbReference type="SUPFAM" id="SSF46626">
    <property type="entry name" value="Cytochrome c"/>
    <property type="match status" value="1"/>
</dbReference>
<feature type="domain" description="Cytochrome c" evidence="6">
    <location>
        <begin position="60"/>
        <end position="142"/>
    </location>
</feature>
<comment type="caution">
    <text evidence="7">The sequence shown here is derived from an EMBL/GenBank/DDBJ whole genome shotgun (WGS) entry which is preliminary data.</text>
</comment>
<keyword evidence="2 4" id="KW-0479">Metal-binding</keyword>
<dbReference type="PROSITE" id="PS51007">
    <property type="entry name" value="CYTC"/>
    <property type="match status" value="1"/>
</dbReference>
<dbReference type="GO" id="GO:0046872">
    <property type="term" value="F:metal ion binding"/>
    <property type="evidence" value="ECO:0007669"/>
    <property type="project" value="UniProtKB-KW"/>
</dbReference>
<evidence type="ECO:0000259" key="6">
    <source>
        <dbReference type="PROSITE" id="PS51007"/>
    </source>
</evidence>